<name>A0A5B9WCH3_9BACT</name>
<dbReference type="InterPro" id="IPR050151">
    <property type="entry name" value="Class-I_Pyr_Nuc-Dis_Oxidored"/>
</dbReference>
<evidence type="ECO:0000313" key="17">
    <source>
        <dbReference type="Proteomes" id="UP000324233"/>
    </source>
</evidence>
<organism evidence="16 17">
    <name type="scientific">Aquisphaera giovannonii</name>
    <dbReference type="NCBI Taxonomy" id="406548"/>
    <lineage>
        <taxon>Bacteria</taxon>
        <taxon>Pseudomonadati</taxon>
        <taxon>Planctomycetota</taxon>
        <taxon>Planctomycetia</taxon>
        <taxon>Isosphaerales</taxon>
        <taxon>Isosphaeraceae</taxon>
        <taxon>Aquisphaera</taxon>
    </lineage>
</organism>
<comment type="subcellular location">
    <subcellularLocation>
        <location evidence="2">Cytoplasm</location>
    </subcellularLocation>
</comment>
<feature type="binding site" evidence="13">
    <location>
        <position position="308"/>
    </location>
    <ligand>
        <name>NAD(+)</name>
        <dbReference type="ChEBI" id="CHEBI:57540"/>
    </ligand>
</feature>
<dbReference type="KEGG" id="agv:OJF2_62420"/>
<dbReference type="SUPFAM" id="SSF51905">
    <property type="entry name" value="FAD/NAD(P)-binding domain"/>
    <property type="match status" value="1"/>
</dbReference>
<evidence type="ECO:0000256" key="2">
    <source>
        <dbReference type="ARBA" id="ARBA00004496"/>
    </source>
</evidence>
<evidence type="ECO:0000259" key="15">
    <source>
        <dbReference type="Pfam" id="PF07992"/>
    </source>
</evidence>
<evidence type="ECO:0000256" key="5">
    <source>
        <dbReference type="ARBA" id="ARBA00016603"/>
    </source>
</evidence>
<evidence type="ECO:0000256" key="3">
    <source>
        <dbReference type="ARBA" id="ARBA00007532"/>
    </source>
</evidence>
<protein>
    <recommendedName>
        <fullName evidence="5">Soluble pyridine nucleotide transhydrogenase</fullName>
        <ecNumber evidence="4">1.6.1.1</ecNumber>
    </recommendedName>
    <alternativeName>
        <fullName evidence="12">NAD(P)(+) transhydrogenase [B-specific]</fullName>
    </alternativeName>
</protein>
<comment type="function">
    <text evidence="1">Conversion of NADPH, generated by peripheral catabolic pathways, to NADH, which can enter the respiratory chain for energy generation.</text>
</comment>
<evidence type="ECO:0000256" key="9">
    <source>
        <dbReference type="ARBA" id="ARBA00022857"/>
    </source>
</evidence>
<dbReference type="PRINTS" id="PR00368">
    <property type="entry name" value="FADPNR"/>
</dbReference>
<dbReference type="InterPro" id="IPR036188">
    <property type="entry name" value="FAD/NAD-bd_sf"/>
</dbReference>
<sequence>MDVDGRGSAGVGLRKGAYLAMESYDLVVIGGGPAGIQGATTARILGKTVALVDRHHELGGAGANTGTVPSKTLRETAVVLSGLRSRDLYGVDLSLRRKATVADFLRHEQHVKQGLNARFNQQLEACSTCVFFGEATFLGPHTIHVRGRSSGEASDAHKEQAALDEDRIIRGEKILIATGSSPSRPGIFPFGPGVFDSDTLLNLCNLPETMAVLGAGTIGCEYACTFAALGTKVHLIDGRDALLPFLDREIAAALVAEMERAGIVFRWKERATSCVVEQAPCQGGPGRVRLGFDSGESLVVEEVLVAAGRVSNTATLKLEAAGVKVGEKGLIPVDPSFRTNVPHIYAAGDVIGFPALASTSIEQAQRAVQHAFGRSPAPGTPELLPHGIWTIPEIGYVGATEEELVKKGIPHVVGRASYADNPRGRILGDLAGFLKLLFRLPDLELLGAHMIGEQATDAIHIGMMAMFAQVRADQFDDMCFNLPTLGELYKYAAFEAILAAEKIGVDRPLPVAAPEAL</sequence>
<dbReference type="GO" id="GO:0005829">
    <property type="term" value="C:cytosol"/>
    <property type="evidence" value="ECO:0007669"/>
    <property type="project" value="TreeGrafter"/>
</dbReference>
<dbReference type="Gene3D" id="3.30.390.30">
    <property type="match status" value="1"/>
</dbReference>
<evidence type="ECO:0000256" key="12">
    <source>
        <dbReference type="ARBA" id="ARBA00031183"/>
    </source>
</evidence>
<evidence type="ECO:0000256" key="1">
    <source>
        <dbReference type="ARBA" id="ARBA00002842"/>
    </source>
</evidence>
<accession>A0A5B9WCH3</accession>
<dbReference type="Pfam" id="PF02852">
    <property type="entry name" value="Pyr_redox_dim"/>
    <property type="match status" value="1"/>
</dbReference>
<feature type="binding site" evidence="13">
    <location>
        <begin position="214"/>
        <end position="221"/>
    </location>
    <ligand>
        <name>NAD(+)</name>
        <dbReference type="ChEBI" id="CHEBI:57540"/>
    </ligand>
</feature>
<evidence type="ECO:0000256" key="8">
    <source>
        <dbReference type="ARBA" id="ARBA00022827"/>
    </source>
</evidence>
<reference evidence="16 17" key="1">
    <citation type="submission" date="2019-08" db="EMBL/GenBank/DDBJ databases">
        <title>Deep-cultivation of Planctomycetes and their phenomic and genomic characterization uncovers novel biology.</title>
        <authorList>
            <person name="Wiegand S."/>
            <person name="Jogler M."/>
            <person name="Boedeker C."/>
            <person name="Pinto D."/>
            <person name="Vollmers J."/>
            <person name="Rivas-Marin E."/>
            <person name="Kohn T."/>
            <person name="Peeters S.H."/>
            <person name="Heuer A."/>
            <person name="Rast P."/>
            <person name="Oberbeckmann S."/>
            <person name="Bunk B."/>
            <person name="Jeske O."/>
            <person name="Meyerdierks A."/>
            <person name="Storesund J.E."/>
            <person name="Kallscheuer N."/>
            <person name="Luecker S."/>
            <person name="Lage O.M."/>
            <person name="Pohl T."/>
            <person name="Merkel B.J."/>
            <person name="Hornburger P."/>
            <person name="Mueller R.-W."/>
            <person name="Bruemmer F."/>
            <person name="Labrenz M."/>
            <person name="Spormann A.M."/>
            <person name="Op den Camp H."/>
            <person name="Overmann J."/>
            <person name="Amann R."/>
            <person name="Jetten M.S.M."/>
            <person name="Mascher T."/>
            <person name="Medema M.H."/>
            <person name="Devos D.P."/>
            <person name="Kaster A.-K."/>
            <person name="Ovreas L."/>
            <person name="Rohde M."/>
            <person name="Galperin M.Y."/>
            <person name="Jogler C."/>
        </authorList>
    </citation>
    <scope>NUCLEOTIDE SEQUENCE [LARGE SCALE GENOMIC DNA]</scope>
    <source>
        <strain evidence="16 17">OJF2</strain>
    </source>
</reference>
<evidence type="ECO:0000256" key="6">
    <source>
        <dbReference type="ARBA" id="ARBA00022490"/>
    </source>
</evidence>
<keyword evidence="9" id="KW-0521">NADP</keyword>
<evidence type="ECO:0000259" key="14">
    <source>
        <dbReference type="Pfam" id="PF02852"/>
    </source>
</evidence>
<dbReference type="Pfam" id="PF07992">
    <property type="entry name" value="Pyr_redox_2"/>
    <property type="match status" value="1"/>
</dbReference>
<keyword evidence="6" id="KW-0963">Cytoplasm</keyword>
<feature type="domain" description="FAD/NAD(P)-binding" evidence="15">
    <location>
        <begin position="24"/>
        <end position="371"/>
    </location>
</feature>
<dbReference type="EMBL" id="CP042997">
    <property type="protein sequence ID" value="QEH37651.1"/>
    <property type="molecule type" value="Genomic_DNA"/>
</dbReference>
<evidence type="ECO:0000256" key="13">
    <source>
        <dbReference type="PIRSR" id="PIRSR000350-3"/>
    </source>
</evidence>
<evidence type="ECO:0000256" key="7">
    <source>
        <dbReference type="ARBA" id="ARBA00022630"/>
    </source>
</evidence>
<proteinExistence type="inferred from homology"/>
<feature type="domain" description="Pyridine nucleotide-disulphide oxidoreductase dimerisation" evidence="14">
    <location>
        <begin position="385"/>
        <end position="492"/>
    </location>
</feature>
<keyword evidence="8 13" id="KW-0274">FAD</keyword>
<gene>
    <name evidence="16" type="primary">sthA</name>
    <name evidence="16" type="ORF">OJF2_62420</name>
</gene>
<dbReference type="PANTHER" id="PTHR22912:SF93">
    <property type="entry name" value="SOLUBLE PYRIDINE NUCLEOTIDE TRANSHYDROGENASE"/>
    <property type="match status" value="1"/>
</dbReference>
<dbReference type="AlphaFoldDB" id="A0A5B9WCH3"/>
<keyword evidence="10 16" id="KW-0560">Oxidoreductase</keyword>
<feature type="binding site" evidence="13">
    <location>
        <position position="71"/>
    </location>
    <ligand>
        <name>FAD</name>
        <dbReference type="ChEBI" id="CHEBI:57692"/>
    </ligand>
</feature>
<dbReference type="InterPro" id="IPR016156">
    <property type="entry name" value="FAD/NAD-linked_Rdtase_dimer_sf"/>
</dbReference>
<dbReference type="EC" id="1.6.1.1" evidence="4"/>
<dbReference type="PRINTS" id="PR00411">
    <property type="entry name" value="PNDRDTASEI"/>
</dbReference>
<evidence type="ECO:0000313" key="16">
    <source>
        <dbReference type="EMBL" id="QEH37651.1"/>
    </source>
</evidence>
<dbReference type="Gene3D" id="3.50.50.60">
    <property type="entry name" value="FAD/NAD(P)-binding domain"/>
    <property type="match status" value="2"/>
</dbReference>
<evidence type="ECO:0000256" key="11">
    <source>
        <dbReference type="ARBA" id="ARBA00023027"/>
    </source>
</evidence>
<dbReference type="GO" id="GO:0004148">
    <property type="term" value="F:dihydrolipoyl dehydrogenase (NADH) activity"/>
    <property type="evidence" value="ECO:0007669"/>
    <property type="project" value="TreeGrafter"/>
</dbReference>
<keyword evidence="7" id="KW-0285">Flavoprotein</keyword>
<dbReference type="SUPFAM" id="SSF55424">
    <property type="entry name" value="FAD/NAD-linked reductases, dimerisation (C-terminal) domain"/>
    <property type="match status" value="1"/>
</dbReference>
<dbReference type="Proteomes" id="UP000324233">
    <property type="component" value="Chromosome"/>
</dbReference>
<comment type="cofactor">
    <cofactor evidence="13">
        <name>FAD</name>
        <dbReference type="ChEBI" id="CHEBI:57692"/>
    </cofactor>
    <text evidence="13">Binds 1 FAD per subunit.</text>
</comment>
<feature type="binding site" evidence="13">
    <location>
        <begin position="178"/>
        <end position="180"/>
    </location>
    <ligand>
        <name>FAD</name>
        <dbReference type="ChEBI" id="CHEBI:57692"/>
    </ligand>
</feature>
<keyword evidence="17" id="KW-1185">Reference proteome</keyword>
<dbReference type="GO" id="GO:0006103">
    <property type="term" value="P:2-oxoglutarate metabolic process"/>
    <property type="evidence" value="ECO:0007669"/>
    <property type="project" value="TreeGrafter"/>
</dbReference>
<dbReference type="GO" id="GO:0003957">
    <property type="term" value="F:NAD(P)+ transhydrogenase (Si-specific) activity"/>
    <property type="evidence" value="ECO:0007669"/>
    <property type="project" value="UniProtKB-EC"/>
</dbReference>
<dbReference type="GO" id="GO:0050660">
    <property type="term" value="F:flavin adenine dinucleotide binding"/>
    <property type="evidence" value="ECO:0007669"/>
    <property type="project" value="TreeGrafter"/>
</dbReference>
<feature type="binding site" evidence="13">
    <location>
        <position position="349"/>
    </location>
    <ligand>
        <name>FAD</name>
        <dbReference type="ChEBI" id="CHEBI:57692"/>
    </ligand>
</feature>
<dbReference type="PIRSF" id="PIRSF000350">
    <property type="entry name" value="Mercury_reductase_MerA"/>
    <property type="match status" value="1"/>
</dbReference>
<keyword evidence="13" id="KW-0547">Nucleotide-binding</keyword>
<dbReference type="PANTHER" id="PTHR22912">
    <property type="entry name" value="DISULFIDE OXIDOREDUCTASE"/>
    <property type="match status" value="1"/>
</dbReference>
<comment type="similarity">
    <text evidence="3">Belongs to the class-I pyridine nucleotide-disulfide oxidoreductase family.</text>
</comment>
<dbReference type="InterPro" id="IPR001100">
    <property type="entry name" value="Pyr_nuc-diS_OxRdtase"/>
</dbReference>
<dbReference type="InterPro" id="IPR004099">
    <property type="entry name" value="Pyr_nucl-diS_OxRdtase_dimer"/>
</dbReference>
<keyword evidence="11 13" id="KW-0520">NAD</keyword>
<evidence type="ECO:0000256" key="4">
    <source>
        <dbReference type="ARBA" id="ARBA00012772"/>
    </source>
</evidence>
<evidence type="ECO:0000256" key="10">
    <source>
        <dbReference type="ARBA" id="ARBA00023002"/>
    </source>
</evidence>
<dbReference type="InterPro" id="IPR023753">
    <property type="entry name" value="FAD/NAD-binding_dom"/>
</dbReference>